<reference evidence="1 2" key="1">
    <citation type="journal article" date="2015" name="Parasit. Vectors">
        <title>Draft genome of the scabies mite.</title>
        <authorList>
            <person name="Rider S.D.Jr."/>
            <person name="Morgan M.S."/>
            <person name="Arlian L.G."/>
        </authorList>
    </citation>
    <scope>NUCLEOTIDE SEQUENCE [LARGE SCALE GENOMIC DNA]</scope>
    <source>
        <strain evidence="1">Arlian Lab</strain>
    </source>
</reference>
<proteinExistence type="predicted"/>
<sequence length="217" mass="24474">MKTKTFYSFIIVSSIVFVLTVSNETKHKDNGANLFIDQMLETVLKTQKSLDPLMIGPQNETINTKLGFINLYGYVELKFIQIVGLSFIHRNGDALLTNSASGAFQADLRLADSKMKLFTKLHFNVNNWVKDADLEIDIGLIDVHFNASIGLGDIKLNLFQVDQLSSVRFYFSGLGFWNPFANAAADLYVWICNAKTKEMISGMVEPIIEKELGRFFK</sequence>
<dbReference type="VEuPathDB" id="VectorBase:SSCA009809"/>
<name>A0A132AL24_SARSC</name>
<comment type="caution">
    <text evidence="1">The sequence shown here is derived from an EMBL/GenBank/DDBJ whole genome shotgun (WGS) entry which is preliminary data.</text>
</comment>
<dbReference type="Gene3D" id="3.15.10.50">
    <property type="match status" value="1"/>
</dbReference>
<organism evidence="1 2">
    <name type="scientific">Sarcoptes scabiei</name>
    <name type="common">Itch mite</name>
    <name type="synonym">Acarus scabiei</name>
    <dbReference type="NCBI Taxonomy" id="52283"/>
    <lineage>
        <taxon>Eukaryota</taxon>
        <taxon>Metazoa</taxon>
        <taxon>Ecdysozoa</taxon>
        <taxon>Arthropoda</taxon>
        <taxon>Chelicerata</taxon>
        <taxon>Arachnida</taxon>
        <taxon>Acari</taxon>
        <taxon>Acariformes</taxon>
        <taxon>Sarcoptiformes</taxon>
        <taxon>Astigmata</taxon>
        <taxon>Psoroptidia</taxon>
        <taxon>Sarcoptoidea</taxon>
        <taxon>Sarcoptidae</taxon>
        <taxon>Sarcoptinae</taxon>
        <taxon>Sarcoptes</taxon>
    </lineage>
</organism>
<dbReference type="InterPro" id="IPR020234">
    <property type="entry name" value="Mite_allergen_group-7"/>
</dbReference>
<dbReference type="EMBL" id="JXLN01016543">
    <property type="protein sequence ID" value="KPM11140.1"/>
    <property type="molecule type" value="Genomic_DNA"/>
</dbReference>
<dbReference type="Pfam" id="PF16984">
    <property type="entry name" value="Grp7_allergen"/>
    <property type="match status" value="1"/>
</dbReference>
<dbReference type="AlphaFoldDB" id="A0A132AL24"/>
<evidence type="ECO:0000313" key="1">
    <source>
        <dbReference type="EMBL" id="KPM11140.1"/>
    </source>
</evidence>
<evidence type="ECO:0000313" key="2">
    <source>
        <dbReference type="Proteomes" id="UP000616769"/>
    </source>
</evidence>
<gene>
    <name evidence="1" type="ORF">QR98_0097080</name>
</gene>
<dbReference type="InterPro" id="IPR038602">
    <property type="entry name" value="Mite_allergen_7_sf"/>
</dbReference>
<dbReference type="Proteomes" id="UP000616769">
    <property type="component" value="Unassembled WGS sequence"/>
</dbReference>
<accession>A0A132AL24</accession>
<protein>
    <submittedName>
        <fullName evidence="1">Sar s 7 allergen (Lipopeptide binding protein-like protein 2)</fullName>
    </submittedName>
</protein>